<evidence type="ECO:0008006" key="4">
    <source>
        <dbReference type="Google" id="ProtNLM"/>
    </source>
</evidence>
<dbReference type="RefSeq" id="XP_012893760.1">
    <property type="nucleotide sequence ID" value="XM_013038306.1"/>
</dbReference>
<organism evidence="2">
    <name type="scientific">Blastocystis hominis</name>
    <dbReference type="NCBI Taxonomy" id="12968"/>
    <lineage>
        <taxon>Eukaryota</taxon>
        <taxon>Sar</taxon>
        <taxon>Stramenopiles</taxon>
        <taxon>Bigyra</taxon>
        <taxon>Opalozoa</taxon>
        <taxon>Opalinata</taxon>
        <taxon>Blastocystidae</taxon>
        <taxon>Blastocystis</taxon>
    </lineage>
</organism>
<accession>D8LV73</accession>
<gene>
    <name evidence="2" type="ORF">GSBLH_T00006029001</name>
</gene>
<dbReference type="EMBL" id="FN668638">
    <property type="protein sequence ID" value="CBK19712.2"/>
    <property type="molecule type" value="Genomic_DNA"/>
</dbReference>
<dbReference type="PANTHER" id="PTHR15555:SF0">
    <property type="entry name" value="ZINC FINGER HIT DOMAIN-CONTAINING PROTEIN 2"/>
    <property type="match status" value="1"/>
</dbReference>
<dbReference type="AlphaFoldDB" id="D8LV73"/>
<dbReference type="InParanoid" id="D8LV73"/>
<evidence type="ECO:0000313" key="3">
    <source>
        <dbReference type="Proteomes" id="UP000008312"/>
    </source>
</evidence>
<protein>
    <recommendedName>
        <fullName evidence="4">HIT-type domain-containing protein</fullName>
    </recommendedName>
</protein>
<evidence type="ECO:0000313" key="2">
    <source>
        <dbReference type="EMBL" id="CBK19712.2"/>
    </source>
</evidence>
<dbReference type="OrthoDB" id="18412at2759"/>
<name>D8LV73_BLAHO</name>
<evidence type="ECO:0000256" key="1">
    <source>
        <dbReference type="SAM" id="Coils"/>
    </source>
</evidence>
<reference evidence="2" key="1">
    <citation type="submission" date="2010-02" db="EMBL/GenBank/DDBJ databases">
        <title>Sequencing and annotation of the Blastocystis hominis genome.</title>
        <authorList>
            <person name="Wincker P."/>
        </authorList>
    </citation>
    <scope>NUCLEOTIDE SEQUENCE</scope>
    <source>
        <strain evidence="2">Singapore isolate B</strain>
    </source>
</reference>
<keyword evidence="3" id="KW-1185">Reference proteome</keyword>
<dbReference type="InterPro" id="IPR039646">
    <property type="entry name" value="ZNHIT2"/>
</dbReference>
<dbReference type="PANTHER" id="PTHR15555">
    <property type="entry name" value="ZINC FINGER HIT DOMAIN CONTAINING PROTEIN 2 PROTEIN FON -RELATED"/>
    <property type="match status" value="1"/>
</dbReference>
<keyword evidence="1" id="KW-0175">Coiled coil</keyword>
<dbReference type="Proteomes" id="UP000008312">
    <property type="component" value="Unassembled WGS sequence"/>
</dbReference>
<proteinExistence type="predicted"/>
<sequence>MNRNSRLYVTNPKPTYCSTKCFNNHNPKCTERFYSKLVLDEISLRQKEDKEKDAKKMAEILQRVGEEVVEPLMIDSVVNEEEEAQLEDLARQIEEGKDISVNALPPTYHDAFLRDVANGDITSIIPPWTPWWLMPESEHTQLASPLVTDLDAKSQSSTTIPCIKRFLSTKAFQDVRLPVHVSPCVSYNALEVAYLYCFFMRFYNGDEESREDIVASIAKHSSVLSKNAVFSSADEVIASLMSDSRLQQLVEQESKVGNLESEKEERFCMMVFFDVLTLLETPHYLIDALADITLMIRAVWPKDIGKERKCAFFTTYFRKMDTETFWLLRKEVEASLEVFTKKTGKRAIQWVEEL</sequence>
<feature type="coiled-coil region" evidence="1">
    <location>
        <begin position="44"/>
        <end position="99"/>
    </location>
</feature>
<dbReference type="GeneID" id="24922154"/>